<dbReference type="InterPro" id="IPR051334">
    <property type="entry name" value="SRPK"/>
</dbReference>
<protein>
    <recommendedName>
        <fullName evidence="1">non-specific serine/threonine protein kinase</fullName>
        <ecNumber evidence="1">2.7.11.1</ecNumber>
    </recommendedName>
</protein>
<comment type="catalytic activity">
    <reaction evidence="8">
        <text>L-seryl-[protein] + ATP = O-phospho-L-seryl-[protein] + ADP + H(+)</text>
        <dbReference type="Rhea" id="RHEA:17989"/>
        <dbReference type="Rhea" id="RHEA-COMP:9863"/>
        <dbReference type="Rhea" id="RHEA-COMP:11604"/>
        <dbReference type="ChEBI" id="CHEBI:15378"/>
        <dbReference type="ChEBI" id="CHEBI:29999"/>
        <dbReference type="ChEBI" id="CHEBI:30616"/>
        <dbReference type="ChEBI" id="CHEBI:83421"/>
        <dbReference type="ChEBI" id="CHEBI:456216"/>
        <dbReference type="EC" id="2.7.11.1"/>
    </reaction>
</comment>
<dbReference type="EMBL" id="NKHZ01000088">
    <property type="protein sequence ID" value="PNS14105.1"/>
    <property type="molecule type" value="Genomic_DNA"/>
</dbReference>
<dbReference type="GO" id="GO:0000245">
    <property type="term" value="P:spliceosomal complex assembly"/>
    <property type="evidence" value="ECO:0007669"/>
    <property type="project" value="TreeGrafter"/>
</dbReference>
<dbReference type="GO" id="GO:0005524">
    <property type="term" value="F:ATP binding"/>
    <property type="evidence" value="ECO:0007669"/>
    <property type="project" value="UniProtKB-KW"/>
</dbReference>
<dbReference type="InterPro" id="IPR011009">
    <property type="entry name" value="Kinase-like_dom_sf"/>
</dbReference>
<dbReference type="Gene3D" id="3.30.200.20">
    <property type="entry name" value="Phosphorylase Kinase, domain 1"/>
    <property type="match status" value="1"/>
</dbReference>
<keyword evidence="5 9" id="KW-0418">Kinase</keyword>
<keyword evidence="2" id="KW-0723">Serine/threonine-protein kinase</keyword>
<dbReference type="Proteomes" id="UP000243797">
    <property type="component" value="Unassembled WGS sequence"/>
</dbReference>
<evidence type="ECO:0000256" key="7">
    <source>
        <dbReference type="ARBA" id="ARBA00047899"/>
    </source>
</evidence>
<evidence type="ECO:0000256" key="2">
    <source>
        <dbReference type="ARBA" id="ARBA00022527"/>
    </source>
</evidence>
<comment type="catalytic activity">
    <reaction evidence="7">
        <text>L-threonyl-[protein] + ATP = O-phospho-L-threonyl-[protein] + ADP + H(+)</text>
        <dbReference type="Rhea" id="RHEA:46608"/>
        <dbReference type="Rhea" id="RHEA-COMP:11060"/>
        <dbReference type="Rhea" id="RHEA-COMP:11605"/>
        <dbReference type="ChEBI" id="CHEBI:15378"/>
        <dbReference type="ChEBI" id="CHEBI:30013"/>
        <dbReference type="ChEBI" id="CHEBI:30616"/>
        <dbReference type="ChEBI" id="CHEBI:61977"/>
        <dbReference type="ChEBI" id="CHEBI:456216"/>
        <dbReference type="EC" id="2.7.11.1"/>
    </reaction>
</comment>
<organism evidence="9 10">
    <name type="scientific">Sphaceloma murrayae</name>
    <dbReference type="NCBI Taxonomy" id="2082308"/>
    <lineage>
        <taxon>Eukaryota</taxon>
        <taxon>Fungi</taxon>
        <taxon>Dikarya</taxon>
        <taxon>Ascomycota</taxon>
        <taxon>Pezizomycotina</taxon>
        <taxon>Dothideomycetes</taxon>
        <taxon>Dothideomycetidae</taxon>
        <taxon>Myriangiales</taxon>
        <taxon>Elsinoaceae</taxon>
        <taxon>Sphaceloma</taxon>
    </lineage>
</organism>
<keyword evidence="3" id="KW-0808">Transferase</keyword>
<evidence type="ECO:0000313" key="10">
    <source>
        <dbReference type="Proteomes" id="UP000243797"/>
    </source>
</evidence>
<evidence type="ECO:0000256" key="3">
    <source>
        <dbReference type="ARBA" id="ARBA00022679"/>
    </source>
</evidence>
<sequence>MVYAMAPQLSLWRRVVTRATQRAKGVQSQEATHVPPDIEIEEELLPGYRPWNYCRIEMGDVFDGRYRVVAKLSYSAEHTTWLCRDQRWGFKMAFDKRGERLESTSISTLQRWRIQGEGLSIGHMTCSRWRVLVVLHQCLIQRPMQTSIFDAMGPPKNRTPLPLDMLKQLVWRLLQGLGYLHTGIGLVHTGERPIDFLVVQEKSWTNADLQMNSMLH</sequence>
<reference evidence="9 10" key="1">
    <citation type="submission" date="2017-06" db="EMBL/GenBank/DDBJ databases">
        <title>Draft genome sequence of a variant of Elsinoe murrayae.</title>
        <authorList>
            <person name="Cheng Q."/>
        </authorList>
    </citation>
    <scope>NUCLEOTIDE SEQUENCE [LARGE SCALE GENOMIC DNA]</scope>
    <source>
        <strain evidence="9 10">CQ-2017a</strain>
    </source>
</reference>
<evidence type="ECO:0000256" key="4">
    <source>
        <dbReference type="ARBA" id="ARBA00022741"/>
    </source>
</evidence>
<evidence type="ECO:0000256" key="1">
    <source>
        <dbReference type="ARBA" id="ARBA00012513"/>
    </source>
</evidence>
<dbReference type="PANTHER" id="PTHR47634">
    <property type="entry name" value="PROTEIN KINASE DOMAIN-CONTAINING PROTEIN-RELATED"/>
    <property type="match status" value="1"/>
</dbReference>
<dbReference type="STRING" id="2082308.A0A2K1QG26"/>
<keyword evidence="4" id="KW-0547">Nucleotide-binding</keyword>
<proteinExistence type="predicted"/>
<dbReference type="GO" id="GO:0050684">
    <property type="term" value="P:regulation of mRNA processing"/>
    <property type="evidence" value="ECO:0007669"/>
    <property type="project" value="TreeGrafter"/>
</dbReference>
<dbReference type="AlphaFoldDB" id="A0A2K1QG26"/>
<dbReference type="GO" id="GO:0004674">
    <property type="term" value="F:protein serine/threonine kinase activity"/>
    <property type="evidence" value="ECO:0007669"/>
    <property type="project" value="UniProtKB-KW"/>
</dbReference>
<dbReference type="PANTHER" id="PTHR47634:SF9">
    <property type="entry name" value="PROTEIN KINASE DOMAIN-CONTAINING PROTEIN-RELATED"/>
    <property type="match status" value="1"/>
</dbReference>
<evidence type="ECO:0000256" key="8">
    <source>
        <dbReference type="ARBA" id="ARBA00048679"/>
    </source>
</evidence>
<accession>A0A2K1QG26</accession>
<comment type="caution">
    <text evidence="9">The sequence shown here is derived from an EMBL/GenBank/DDBJ whole genome shotgun (WGS) entry which is preliminary data.</text>
</comment>
<gene>
    <name evidence="9" type="ORF">CAC42_6618</name>
</gene>
<dbReference type="SUPFAM" id="SSF56112">
    <property type="entry name" value="Protein kinase-like (PK-like)"/>
    <property type="match status" value="1"/>
</dbReference>
<dbReference type="Gene3D" id="1.10.510.10">
    <property type="entry name" value="Transferase(Phosphotransferase) domain 1"/>
    <property type="match status" value="1"/>
</dbReference>
<evidence type="ECO:0000256" key="5">
    <source>
        <dbReference type="ARBA" id="ARBA00022777"/>
    </source>
</evidence>
<dbReference type="GO" id="GO:0005634">
    <property type="term" value="C:nucleus"/>
    <property type="evidence" value="ECO:0007669"/>
    <property type="project" value="TreeGrafter"/>
</dbReference>
<keyword evidence="10" id="KW-1185">Reference proteome</keyword>
<dbReference type="InParanoid" id="A0A2K1QG26"/>
<evidence type="ECO:0000256" key="6">
    <source>
        <dbReference type="ARBA" id="ARBA00022840"/>
    </source>
</evidence>
<dbReference type="EC" id="2.7.11.1" evidence="1"/>
<name>A0A2K1QG26_9PEZI</name>
<evidence type="ECO:0000313" key="9">
    <source>
        <dbReference type="EMBL" id="PNS14105.1"/>
    </source>
</evidence>
<dbReference type="GO" id="GO:0005737">
    <property type="term" value="C:cytoplasm"/>
    <property type="evidence" value="ECO:0007669"/>
    <property type="project" value="TreeGrafter"/>
</dbReference>
<dbReference type="OrthoDB" id="5979581at2759"/>
<keyword evidence="6" id="KW-0067">ATP-binding</keyword>